<dbReference type="AlphaFoldDB" id="A0A8J2L2V9"/>
<keyword evidence="3" id="KW-0812">Transmembrane</keyword>
<proteinExistence type="predicted"/>
<comment type="caution">
    <text evidence="5">The sequence shown here is derived from an EMBL/GenBank/DDBJ whole genome shotgun (WGS) entry which is preliminary data.</text>
</comment>
<sequence length="394" mass="44161">MLGILFPLYCLISTLSPAWGATVDRNYKPSISELSVPFRDNPKILLANFPGNAVVLALLNGEVSASNYMVHLARQAGNSDPGHFIVEAPKDYGVMAVIQQLHLRRISDSKSLLQLVNNCKDYIMFEGYKGEKTIPICGTVGKRDDSFYPPDLHGPKFFNSPNGSIKVTFRNHYDYGNELIAPNEAFNQSNQEILTVHVAFTAYSKCVTPEETSRKFKCTIEKCIDRSLECDEIVNCTPGENQRHFGIDEKNCSVPLPPLFHPSFAPGHKFNHRTTTDFPDSIEVTDGSVKPPHMTTIIILVILLTFITVCGYFWSWLSHVFCIMRSMFRSAEVGVEVENPQVFASTAPRLQVAHYVPAVVLRTNLHQPHEPSNNKTELESPPPSYDILFPKSKE</sequence>
<gene>
    <name evidence="5" type="ORF">AFUS01_LOCUS37720</name>
</gene>
<feature type="transmembrane region" description="Helical" evidence="3">
    <location>
        <begin position="297"/>
        <end position="317"/>
    </location>
</feature>
<reference evidence="5" key="1">
    <citation type="submission" date="2021-06" db="EMBL/GenBank/DDBJ databases">
        <authorList>
            <person name="Hodson N. C."/>
            <person name="Mongue J. A."/>
            <person name="Jaron S. K."/>
        </authorList>
    </citation>
    <scope>NUCLEOTIDE SEQUENCE</scope>
</reference>
<evidence type="ECO:0000256" key="3">
    <source>
        <dbReference type="SAM" id="Phobius"/>
    </source>
</evidence>
<evidence type="ECO:0000256" key="4">
    <source>
        <dbReference type="SAM" id="SignalP"/>
    </source>
</evidence>
<dbReference type="Proteomes" id="UP000708208">
    <property type="component" value="Unassembled WGS sequence"/>
</dbReference>
<evidence type="ECO:0000313" key="5">
    <source>
        <dbReference type="EMBL" id="CAG7827754.1"/>
    </source>
</evidence>
<feature type="compositionally biased region" description="Polar residues" evidence="2">
    <location>
        <begin position="366"/>
        <end position="375"/>
    </location>
</feature>
<keyword evidence="3" id="KW-0472">Membrane</keyword>
<dbReference type="InterPro" id="IPR002172">
    <property type="entry name" value="LDrepeatLR_classA_rpt"/>
</dbReference>
<dbReference type="CDD" id="cd00112">
    <property type="entry name" value="LDLa"/>
    <property type="match status" value="1"/>
</dbReference>
<accession>A0A8J2L2V9</accession>
<feature type="signal peptide" evidence="4">
    <location>
        <begin position="1"/>
        <end position="20"/>
    </location>
</feature>
<feature type="region of interest" description="Disordered" evidence="2">
    <location>
        <begin position="366"/>
        <end position="394"/>
    </location>
</feature>
<keyword evidence="1" id="KW-1015">Disulfide bond</keyword>
<dbReference type="EMBL" id="CAJVCH010544725">
    <property type="protein sequence ID" value="CAG7827754.1"/>
    <property type="molecule type" value="Genomic_DNA"/>
</dbReference>
<keyword evidence="3" id="KW-1133">Transmembrane helix</keyword>
<keyword evidence="6" id="KW-1185">Reference proteome</keyword>
<name>A0A8J2L2V9_9HEXA</name>
<organism evidence="5 6">
    <name type="scientific">Allacma fusca</name>
    <dbReference type="NCBI Taxonomy" id="39272"/>
    <lineage>
        <taxon>Eukaryota</taxon>
        <taxon>Metazoa</taxon>
        <taxon>Ecdysozoa</taxon>
        <taxon>Arthropoda</taxon>
        <taxon>Hexapoda</taxon>
        <taxon>Collembola</taxon>
        <taxon>Symphypleona</taxon>
        <taxon>Sminthuridae</taxon>
        <taxon>Allacma</taxon>
    </lineage>
</organism>
<keyword evidence="4" id="KW-0732">Signal</keyword>
<evidence type="ECO:0000256" key="1">
    <source>
        <dbReference type="ARBA" id="ARBA00023157"/>
    </source>
</evidence>
<evidence type="ECO:0000256" key="2">
    <source>
        <dbReference type="SAM" id="MobiDB-lite"/>
    </source>
</evidence>
<protein>
    <submittedName>
        <fullName evidence="5">Uncharacterized protein</fullName>
    </submittedName>
</protein>
<feature type="chain" id="PRO_5035181224" evidence="4">
    <location>
        <begin position="21"/>
        <end position="394"/>
    </location>
</feature>
<evidence type="ECO:0000313" key="6">
    <source>
        <dbReference type="Proteomes" id="UP000708208"/>
    </source>
</evidence>